<dbReference type="AlphaFoldDB" id="A0A6J6AFD8"/>
<name>A0A6J6AFD8_9ZZZZ</name>
<proteinExistence type="predicted"/>
<gene>
    <name evidence="1" type="ORF">UFOPK4180_00820</name>
</gene>
<protein>
    <submittedName>
        <fullName evidence="1">Unannotated protein</fullName>
    </submittedName>
</protein>
<organism evidence="1">
    <name type="scientific">freshwater metagenome</name>
    <dbReference type="NCBI Taxonomy" id="449393"/>
    <lineage>
        <taxon>unclassified sequences</taxon>
        <taxon>metagenomes</taxon>
        <taxon>ecological metagenomes</taxon>
    </lineage>
</organism>
<evidence type="ECO:0000313" key="1">
    <source>
        <dbReference type="EMBL" id="CAB4367218.1"/>
    </source>
</evidence>
<dbReference type="EMBL" id="CAESPC010000144">
    <property type="protein sequence ID" value="CAB4367218.1"/>
    <property type="molecule type" value="Genomic_DNA"/>
</dbReference>
<reference evidence="1" key="1">
    <citation type="submission" date="2020-05" db="EMBL/GenBank/DDBJ databases">
        <authorList>
            <person name="Chiriac C."/>
            <person name="Salcher M."/>
            <person name="Ghai R."/>
            <person name="Kavagutti S V."/>
        </authorList>
    </citation>
    <scope>NUCLEOTIDE SEQUENCE</scope>
</reference>
<sequence>MSKDLEEVTRMVNLYIDGAFLIIVGRLPAQLSLTQAENTLNIVQEKFR</sequence>
<accession>A0A6J6AFD8</accession>